<organism evidence="1 2">
    <name type="scientific">Bordetella genomosp. 13</name>
    <dbReference type="NCBI Taxonomy" id="463040"/>
    <lineage>
        <taxon>Bacteria</taxon>
        <taxon>Pseudomonadati</taxon>
        <taxon>Pseudomonadota</taxon>
        <taxon>Betaproteobacteria</taxon>
        <taxon>Burkholderiales</taxon>
        <taxon>Alcaligenaceae</taxon>
        <taxon>Bordetella</taxon>
    </lineage>
</organism>
<dbReference type="InterPro" id="IPR036102">
    <property type="entry name" value="OsmC/Ohrsf"/>
</dbReference>
<dbReference type="PANTHER" id="PTHR39624:SF2">
    <property type="entry name" value="OSMC-LIKE PROTEIN"/>
    <property type="match status" value="1"/>
</dbReference>
<dbReference type="Pfam" id="PF02566">
    <property type="entry name" value="OsmC"/>
    <property type="match status" value="1"/>
</dbReference>
<dbReference type="SUPFAM" id="SSF82784">
    <property type="entry name" value="OsmC-like"/>
    <property type="match status" value="1"/>
</dbReference>
<dbReference type="Gene3D" id="3.30.300.20">
    <property type="match status" value="1"/>
</dbReference>
<evidence type="ECO:0000313" key="1">
    <source>
        <dbReference type="EMBL" id="ARP96507.1"/>
    </source>
</evidence>
<dbReference type="Proteomes" id="UP000194161">
    <property type="component" value="Chromosome"/>
</dbReference>
<proteinExistence type="predicted"/>
<reference evidence="1 2" key="1">
    <citation type="submission" date="2017-05" db="EMBL/GenBank/DDBJ databases">
        <title>Complete and WGS of Bordetella genogroups.</title>
        <authorList>
            <person name="Spilker T."/>
            <person name="LiPuma J."/>
        </authorList>
    </citation>
    <scope>NUCLEOTIDE SEQUENCE [LARGE SCALE GENOMIC DNA]</scope>
    <source>
        <strain evidence="1 2">AU7206</strain>
    </source>
</reference>
<dbReference type="OrthoDB" id="9789573at2"/>
<sequence length="131" mass="14116">MTIHIHPAGAVGGMRYTATAEGHTLPLGLPAPNGEGPDPHDYFDTALGGCKALTLMVYAQRKQLPLHSVDVDVVRDDSDERKGVYRLTVKLTLNGDLNDAQRDELLSVADRCPVHKLMTAVDVQVSTVLTA</sequence>
<name>A0A1W6ZGT8_9BORD</name>
<dbReference type="STRING" id="463040.CAL15_20370"/>
<dbReference type="KEGG" id="bgm:CAL15_20370"/>
<dbReference type="PANTHER" id="PTHR39624">
    <property type="entry name" value="PROTEIN INVOLVED IN RIMO-MEDIATED BETA-METHYLTHIOLATION OF RIBOSOMAL PROTEIN S12 YCAO"/>
    <property type="match status" value="1"/>
</dbReference>
<dbReference type="AlphaFoldDB" id="A0A1W6ZGT8"/>
<accession>A0A1W6ZGT8</accession>
<dbReference type="EMBL" id="CP021111">
    <property type="protein sequence ID" value="ARP96507.1"/>
    <property type="molecule type" value="Genomic_DNA"/>
</dbReference>
<protein>
    <submittedName>
        <fullName evidence="1">Osmotically inducible protein OsmC</fullName>
    </submittedName>
</protein>
<evidence type="ECO:0000313" key="2">
    <source>
        <dbReference type="Proteomes" id="UP000194161"/>
    </source>
</evidence>
<gene>
    <name evidence="1" type="ORF">CAL15_20370</name>
</gene>
<keyword evidence="2" id="KW-1185">Reference proteome</keyword>
<dbReference type="InterPro" id="IPR015946">
    <property type="entry name" value="KH_dom-like_a/b"/>
</dbReference>
<dbReference type="InterPro" id="IPR003718">
    <property type="entry name" value="OsmC/Ohr_fam"/>
</dbReference>
<dbReference type="RefSeq" id="WP_086080157.1">
    <property type="nucleotide sequence ID" value="NZ_CP021111.1"/>
</dbReference>